<dbReference type="InterPro" id="IPR036388">
    <property type="entry name" value="WH-like_DNA-bd_sf"/>
</dbReference>
<protein>
    <submittedName>
        <fullName evidence="6">FadR family transcriptional regulator</fullName>
    </submittedName>
</protein>
<dbReference type="InterPro" id="IPR008920">
    <property type="entry name" value="TF_FadR/GntR_C"/>
</dbReference>
<sequence>MASLPALQSQIYRTLPALERADTIAQRISTAISLGMLRDGERLPAESELSEMFGAAGATLRDALASLREQGIVETRRGRSGGTFIVKAPPAARDLMHRYLAETSIAELRDLGDEHAAVAAATVRLACGRADPQDLDRLEQLARAQARAATPEAQARADSRSHIELAVAAQSPRLMAAEIRLQAEVSQVLWTPLAGAFDVEAAAAEHLQLAQAVRRDDPDGAQRLALEHIRRDIYHLIDTKLTLNYSDRTQETLCACRTRPPRPSTRSRAGSTRSTATWPPCPAKRADCSKPPSGSAPGSPSGT</sequence>
<name>A0ABX1JKQ9_9MICC</name>
<accession>A0ABX1JKQ9</accession>
<evidence type="ECO:0000256" key="2">
    <source>
        <dbReference type="ARBA" id="ARBA00023125"/>
    </source>
</evidence>
<feature type="region of interest" description="Disordered" evidence="4">
    <location>
        <begin position="256"/>
        <end position="303"/>
    </location>
</feature>
<evidence type="ECO:0000313" key="6">
    <source>
        <dbReference type="EMBL" id="NKX49898.1"/>
    </source>
</evidence>
<feature type="domain" description="HTH gntR-type" evidence="5">
    <location>
        <begin position="18"/>
        <end position="88"/>
    </location>
</feature>
<dbReference type="PANTHER" id="PTHR43537">
    <property type="entry name" value="TRANSCRIPTIONAL REGULATOR, GNTR FAMILY"/>
    <property type="match status" value="1"/>
</dbReference>
<comment type="caution">
    <text evidence="6">The sequence shown here is derived from an EMBL/GenBank/DDBJ whole genome shotgun (WGS) entry which is preliminary data.</text>
</comment>
<keyword evidence="2" id="KW-0238">DNA-binding</keyword>
<organism evidence="6 7">
    <name type="scientific">Arthrobacter deserti</name>
    <dbReference type="NCBI Taxonomy" id="1742687"/>
    <lineage>
        <taxon>Bacteria</taxon>
        <taxon>Bacillati</taxon>
        <taxon>Actinomycetota</taxon>
        <taxon>Actinomycetes</taxon>
        <taxon>Micrococcales</taxon>
        <taxon>Micrococcaceae</taxon>
        <taxon>Arthrobacter</taxon>
    </lineage>
</organism>
<gene>
    <name evidence="6" type="ORF">HER39_04775</name>
</gene>
<feature type="compositionally biased region" description="Low complexity" evidence="4">
    <location>
        <begin position="291"/>
        <end position="303"/>
    </location>
</feature>
<dbReference type="Proteomes" id="UP000523795">
    <property type="component" value="Unassembled WGS sequence"/>
</dbReference>
<dbReference type="EMBL" id="JAAZSR010000046">
    <property type="protein sequence ID" value="NKX49898.1"/>
    <property type="molecule type" value="Genomic_DNA"/>
</dbReference>
<dbReference type="InterPro" id="IPR036390">
    <property type="entry name" value="WH_DNA-bd_sf"/>
</dbReference>
<dbReference type="SMART" id="SM00345">
    <property type="entry name" value="HTH_GNTR"/>
    <property type="match status" value="1"/>
</dbReference>
<reference evidence="6 7" key="1">
    <citation type="submission" date="2020-04" db="EMBL/GenBank/DDBJ databases">
        <authorList>
            <person name="Liu S."/>
        </authorList>
    </citation>
    <scope>NUCLEOTIDE SEQUENCE [LARGE SCALE GENOMIC DNA]</scope>
    <source>
        <strain evidence="6 7">CGMCC 1.15091</strain>
    </source>
</reference>
<dbReference type="Pfam" id="PF00392">
    <property type="entry name" value="GntR"/>
    <property type="match status" value="1"/>
</dbReference>
<keyword evidence="1" id="KW-0805">Transcription regulation</keyword>
<feature type="compositionally biased region" description="Low complexity" evidence="4">
    <location>
        <begin position="264"/>
        <end position="277"/>
    </location>
</feature>
<proteinExistence type="predicted"/>
<evidence type="ECO:0000256" key="1">
    <source>
        <dbReference type="ARBA" id="ARBA00023015"/>
    </source>
</evidence>
<evidence type="ECO:0000256" key="4">
    <source>
        <dbReference type="SAM" id="MobiDB-lite"/>
    </source>
</evidence>
<dbReference type="Pfam" id="PF07729">
    <property type="entry name" value="FCD"/>
    <property type="match status" value="1"/>
</dbReference>
<evidence type="ECO:0000313" key="7">
    <source>
        <dbReference type="Proteomes" id="UP000523795"/>
    </source>
</evidence>
<dbReference type="PANTHER" id="PTHR43537:SF5">
    <property type="entry name" value="UXU OPERON TRANSCRIPTIONAL REGULATOR"/>
    <property type="match status" value="1"/>
</dbReference>
<keyword evidence="3" id="KW-0804">Transcription</keyword>
<dbReference type="InterPro" id="IPR000524">
    <property type="entry name" value="Tscrpt_reg_HTH_GntR"/>
</dbReference>
<dbReference type="SUPFAM" id="SSF48008">
    <property type="entry name" value="GntR ligand-binding domain-like"/>
    <property type="match status" value="1"/>
</dbReference>
<dbReference type="InterPro" id="IPR011711">
    <property type="entry name" value="GntR_C"/>
</dbReference>
<dbReference type="Gene3D" id="1.20.120.530">
    <property type="entry name" value="GntR ligand-binding domain-like"/>
    <property type="match status" value="1"/>
</dbReference>
<dbReference type="PROSITE" id="PS50949">
    <property type="entry name" value="HTH_GNTR"/>
    <property type="match status" value="1"/>
</dbReference>
<evidence type="ECO:0000256" key="3">
    <source>
        <dbReference type="ARBA" id="ARBA00023163"/>
    </source>
</evidence>
<dbReference type="SMART" id="SM00895">
    <property type="entry name" value="FCD"/>
    <property type="match status" value="1"/>
</dbReference>
<keyword evidence="7" id="KW-1185">Reference proteome</keyword>
<dbReference type="SUPFAM" id="SSF46785">
    <property type="entry name" value="Winged helix' DNA-binding domain"/>
    <property type="match status" value="1"/>
</dbReference>
<dbReference type="Gene3D" id="1.10.10.10">
    <property type="entry name" value="Winged helix-like DNA-binding domain superfamily/Winged helix DNA-binding domain"/>
    <property type="match status" value="1"/>
</dbReference>
<evidence type="ECO:0000259" key="5">
    <source>
        <dbReference type="PROSITE" id="PS50949"/>
    </source>
</evidence>
<dbReference type="CDD" id="cd07377">
    <property type="entry name" value="WHTH_GntR"/>
    <property type="match status" value="1"/>
</dbReference>